<reference evidence="1 2" key="1">
    <citation type="submission" date="2016-10" db="EMBL/GenBank/DDBJ databases">
        <authorList>
            <person name="de Groot N.N."/>
        </authorList>
    </citation>
    <scope>NUCLEOTIDE SEQUENCE [LARGE SCALE GENOMIC DNA]</scope>
    <source>
        <strain evidence="1 2">DSM 21228</strain>
    </source>
</reference>
<protein>
    <submittedName>
        <fullName evidence="1">Uncharacterized conserved protein, DUF302 family</fullName>
    </submittedName>
</protein>
<dbReference type="InterPro" id="IPR005180">
    <property type="entry name" value="DUF302"/>
</dbReference>
<proteinExistence type="predicted"/>
<organism evidence="1 2">
    <name type="scientific">Thiothrix caldifontis</name>
    <dbReference type="NCBI Taxonomy" id="525918"/>
    <lineage>
        <taxon>Bacteria</taxon>
        <taxon>Pseudomonadati</taxon>
        <taxon>Pseudomonadota</taxon>
        <taxon>Gammaproteobacteria</taxon>
        <taxon>Thiotrichales</taxon>
        <taxon>Thiotrichaceae</taxon>
        <taxon>Thiothrix</taxon>
    </lineage>
</organism>
<keyword evidence="2" id="KW-1185">Reference proteome</keyword>
<dbReference type="AlphaFoldDB" id="A0A1H3VSP5"/>
<dbReference type="InterPro" id="IPR035923">
    <property type="entry name" value="TT1751-like_sf"/>
</dbReference>
<gene>
    <name evidence="1" type="ORF">SAMN05660964_00240</name>
</gene>
<dbReference type="EMBL" id="FNQP01000001">
    <property type="protein sequence ID" value="SDZ77779.1"/>
    <property type="molecule type" value="Genomic_DNA"/>
</dbReference>
<dbReference type="SUPFAM" id="SSF103247">
    <property type="entry name" value="TT1751-like"/>
    <property type="match status" value="1"/>
</dbReference>
<sequence length="159" mass="18001">MNRLTMGVWGTLLAWMLVAPLQADEKLLTVRSPQAFDLALEQVQEVLKKHNFTVAHIQKCDGGLQDMGYTTDNYKIVFFGRLEEVRELSKTHPELVPLFPFKLAVYAEGKDTLFSVLNPAELAPLLNADKALAEQLVVWEQDFRAVLNDMQVVQVAHIH</sequence>
<dbReference type="Proteomes" id="UP000199397">
    <property type="component" value="Unassembled WGS sequence"/>
</dbReference>
<accession>A0A1H3VSP5</accession>
<dbReference type="CDD" id="cd14797">
    <property type="entry name" value="DUF302"/>
    <property type="match status" value="1"/>
</dbReference>
<dbReference type="OrthoDB" id="8561404at2"/>
<dbReference type="Gene3D" id="3.30.310.70">
    <property type="entry name" value="TT1751-like domain"/>
    <property type="match status" value="1"/>
</dbReference>
<evidence type="ECO:0000313" key="1">
    <source>
        <dbReference type="EMBL" id="SDZ77779.1"/>
    </source>
</evidence>
<dbReference type="STRING" id="525918.SAMN05660964_00240"/>
<dbReference type="RefSeq" id="WP_093064539.1">
    <property type="nucleotide sequence ID" value="NZ_FNQP01000001.1"/>
</dbReference>
<evidence type="ECO:0000313" key="2">
    <source>
        <dbReference type="Proteomes" id="UP000199397"/>
    </source>
</evidence>
<name>A0A1H3VSP5_9GAMM</name>